<protein>
    <submittedName>
        <fullName evidence="2">Cell division protein FtsQ</fullName>
    </submittedName>
</protein>
<evidence type="ECO:0000256" key="1">
    <source>
        <dbReference type="SAM" id="MobiDB-lite"/>
    </source>
</evidence>
<dbReference type="EMBL" id="LFNG01000017">
    <property type="protein sequence ID" value="KMQ70496.1"/>
    <property type="molecule type" value="Genomic_DNA"/>
</dbReference>
<proteinExistence type="predicted"/>
<feature type="compositionally biased region" description="Basic and acidic residues" evidence="1">
    <location>
        <begin position="331"/>
        <end position="361"/>
    </location>
</feature>
<keyword evidence="2" id="KW-0132">Cell division</keyword>
<dbReference type="Proteomes" id="UP000035900">
    <property type="component" value="Unassembled WGS sequence"/>
</dbReference>
<sequence>MKNKYRILKIAITVIILGFLLSFSLRRFNDKSMEKVSVNMVKTKSPVYFIDEKDIKDIVKKSNPTKRIGDINIPELEKMLNQLPAVDSANVYLNLNGKLNLDIKQRVPAFRLNHNGRDFYVDEKGTEFPISKNFSFPCMLVTGDVKKSEYPKLAELVRKINSDEFSNKYFIGISKEEDNYELLTSQGNYKIEIGDLDQIELKVKGFKTFVEKYLVYQQPEKYRKISLKYNNQIVTTLNPNFKENDSAISVAKKELAKLPAMNQKKEEAEKKLNLPMIKKEDQPTEKKPEIKTAEKPKNKEPEKKKTEVPAKPPVKKEATAATPKKAIAKTEPSKPAEKPKTTAKSPEKKPENKPKAKIKIE</sequence>
<dbReference type="PATRIC" id="fig|1304281.5.peg.2561"/>
<name>A0A0J7IXD4_9FLAO</name>
<evidence type="ECO:0000313" key="2">
    <source>
        <dbReference type="EMBL" id="KMQ70496.1"/>
    </source>
</evidence>
<feature type="compositionally biased region" description="Basic and acidic residues" evidence="1">
    <location>
        <begin position="263"/>
        <end position="318"/>
    </location>
</feature>
<comment type="caution">
    <text evidence="2">The sequence shown here is derived from an EMBL/GenBank/DDBJ whole genome shotgun (WGS) entry which is preliminary data.</text>
</comment>
<dbReference type="STRING" id="1304281.ACM44_11925"/>
<keyword evidence="2" id="KW-0131">Cell cycle</keyword>
<reference evidence="2 3" key="1">
    <citation type="journal article" date="2004" name="Int. J. Syst. Evol. Microbiol.">
        <title>Kaistella koreensis gen. nov., sp. nov., a novel member of the Chryseobacterium-Bergeyella-Riemerella branch.</title>
        <authorList>
            <person name="Kim M.K."/>
            <person name="Im W.T."/>
            <person name="Shin Y.K."/>
            <person name="Lim J.H."/>
            <person name="Kim S.H."/>
            <person name="Lee B.C."/>
            <person name="Park M.Y."/>
            <person name="Lee K.Y."/>
            <person name="Lee S.T."/>
        </authorList>
    </citation>
    <scope>NUCLEOTIDE SEQUENCE [LARGE SCALE GENOMIC DNA]</scope>
    <source>
        <strain evidence="2 3">CCUG 49689</strain>
    </source>
</reference>
<evidence type="ECO:0000313" key="3">
    <source>
        <dbReference type="Proteomes" id="UP000035900"/>
    </source>
</evidence>
<dbReference type="RefSeq" id="WP_048500274.1">
    <property type="nucleotide sequence ID" value="NZ_LFNG01000017.1"/>
</dbReference>
<keyword evidence="3" id="KW-1185">Reference proteome</keyword>
<accession>A0A0J7IXD4</accession>
<feature type="region of interest" description="Disordered" evidence="1">
    <location>
        <begin position="260"/>
        <end position="361"/>
    </location>
</feature>
<gene>
    <name evidence="2" type="ORF">ACM44_11925</name>
</gene>
<dbReference type="AlphaFoldDB" id="A0A0J7IXD4"/>
<organism evidence="2 3">
    <name type="scientific">Chryseobacterium koreense CCUG 49689</name>
    <dbReference type="NCBI Taxonomy" id="1304281"/>
    <lineage>
        <taxon>Bacteria</taxon>
        <taxon>Pseudomonadati</taxon>
        <taxon>Bacteroidota</taxon>
        <taxon>Flavobacteriia</taxon>
        <taxon>Flavobacteriales</taxon>
        <taxon>Weeksellaceae</taxon>
        <taxon>Chryseobacterium group</taxon>
        <taxon>Chryseobacterium</taxon>
    </lineage>
</organism>
<dbReference type="GO" id="GO:0051301">
    <property type="term" value="P:cell division"/>
    <property type="evidence" value="ECO:0007669"/>
    <property type="project" value="UniProtKB-KW"/>
</dbReference>